<evidence type="ECO:0000313" key="2">
    <source>
        <dbReference type="Proteomes" id="UP001346149"/>
    </source>
</evidence>
<sequence>MERDGREQTWKSAAAAVILFEAYLQSPLGQERQREEAAVFQFQQSRGPLLTPHEEDPTEPMPPVLRGPLSPIVSGDSDYCKHGMQQLQDTDIRPPFKDDRSVFFLPIMGVPQLVRRWPWKPPDLVFSLHQAYKITRWICPVAEYLLGIVDEASYLIKCNHSAISVNRLRP</sequence>
<evidence type="ECO:0000313" key="1">
    <source>
        <dbReference type="EMBL" id="KAK4787679.1"/>
    </source>
</evidence>
<reference evidence="1 2" key="1">
    <citation type="journal article" date="2023" name="Hortic Res">
        <title>Pangenome of water caltrop reveals structural variations and asymmetric subgenome divergence after allopolyploidization.</title>
        <authorList>
            <person name="Zhang X."/>
            <person name="Chen Y."/>
            <person name="Wang L."/>
            <person name="Yuan Y."/>
            <person name="Fang M."/>
            <person name="Shi L."/>
            <person name="Lu R."/>
            <person name="Comes H.P."/>
            <person name="Ma Y."/>
            <person name="Chen Y."/>
            <person name="Huang G."/>
            <person name="Zhou Y."/>
            <person name="Zheng Z."/>
            <person name="Qiu Y."/>
        </authorList>
    </citation>
    <scope>NUCLEOTIDE SEQUENCE [LARGE SCALE GENOMIC DNA]</scope>
    <source>
        <strain evidence="1">F231</strain>
    </source>
</reference>
<organism evidence="1 2">
    <name type="scientific">Trapa natans</name>
    <name type="common">Water chestnut</name>
    <dbReference type="NCBI Taxonomy" id="22666"/>
    <lineage>
        <taxon>Eukaryota</taxon>
        <taxon>Viridiplantae</taxon>
        <taxon>Streptophyta</taxon>
        <taxon>Embryophyta</taxon>
        <taxon>Tracheophyta</taxon>
        <taxon>Spermatophyta</taxon>
        <taxon>Magnoliopsida</taxon>
        <taxon>eudicotyledons</taxon>
        <taxon>Gunneridae</taxon>
        <taxon>Pentapetalae</taxon>
        <taxon>rosids</taxon>
        <taxon>malvids</taxon>
        <taxon>Myrtales</taxon>
        <taxon>Lythraceae</taxon>
        <taxon>Trapa</taxon>
    </lineage>
</organism>
<protein>
    <submittedName>
        <fullName evidence="1">Uncharacterized protein</fullName>
    </submittedName>
</protein>
<name>A0AAN7LNC8_TRANT</name>
<dbReference type="EMBL" id="JAXQNO010000012">
    <property type="protein sequence ID" value="KAK4787679.1"/>
    <property type="molecule type" value="Genomic_DNA"/>
</dbReference>
<dbReference type="Proteomes" id="UP001346149">
    <property type="component" value="Unassembled WGS sequence"/>
</dbReference>
<gene>
    <name evidence="1" type="ORF">SAY86_011512</name>
</gene>
<proteinExistence type="predicted"/>
<dbReference type="AlphaFoldDB" id="A0AAN7LNC8"/>
<comment type="caution">
    <text evidence="1">The sequence shown here is derived from an EMBL/GenBank/DDBJ whole genome shotgun (WGS) entry which is preliminary data.</text>
</comment>
<keyword evidence="2" id="KW-1185">Reference proteome</keyword>
<accession>A0AAN7LNC8</accession>